<reference evidence="2" key="1">
    <citation type="submission" date="2023-10" db="EMBL/GenBank/DDBJ databases">
        <authorList>
            <person name="Domelevo Entfellner J.-B."/>
        </authorList>
    </citation>
    <scope>NUCLEOTIDE SEQUENCE</scope>
</reference>
<dbReference type="InterPro" id="IPR040092">
    <property type="entry name" value="TBRG1"/>
</dbReference>
<protein>
    <submittedName>
        <fullName evidence="2">Uncharacterized protein</fullName>
    </submittedName>
</protein>
<dbReference type="AlphaFoldDB" id="A0AA86V8Q5"/>
<dbReference type="GO" id="GO:0005634">
    <property type="term" value="C:nucleus"/>
    <property type="evidence" value="ECO:0007669"/>
    <property type="project" value="TreeGrafter"/>
</dbReference>
<dbReference type="InterPro" id="IPR036322">
    <property type="entry name" value="WD40_repeat_dom_sf"/>
</dbReference>
<dbReference type="Gramene" id="rna-AYBTSS11_LOCUS10551">
    <property type="protein sequence ID" value="CAJ1941922.1"/>
    <property type="gene ID" value="gene-AYBTSS11_LOCUS10551"/>
</dbReference>
<organism evidence="2 3">
    <name type="scientific">Sphenostylis stenocarpa</name>
    <dbReference type="NCBI Taxonomy" id="92480"/>
    <lineage>
        <taxon>Eukaryota</taxon>
        <taxon>Viridiplantae</taxon>
        <taxon>Streptophyta</taxon>
        <taxon>Embryophyta</taxon>
        <taxon>Tracheophyta</taxon>
        <taxon>Spermatophyta</taxon>
        <taxon>Magnoliopsida</taxon>
        <taxon>eudicotyledons</taxon>
        <taxon>Gunneridae</taxon>
        <taxon>Pentapetalae</taxon>
        <taxon>rosids</taxon>
        <taxon>fabids</taxon>
        <taxon>Fabales</taxon>
        <taxon>Fabaceae</taxon>
        <taxon>Papilionoideae</taxon>
        <taxon>50 kb inversion clade</taxon>
        <taxon>NPAAA clade</taxon>
        <taxon>indigoferoid/millettioid clade</taxon>
        <taxon>Phaseoleae</taxon>
        <taxon>Sphenostylis</taxon>
    </lineage>
</organism>
<dbReference type="SUPFAM" id="SSF50978">
    <property type="entry name" value="WD40 repeat-like"/>
    <property type="match status" value="1"/>
</dbReference>
<dbReference type="Proteomes" id="UP001189624">
    <property type="component" value="Chromosome 3"/>
</dbReference>
<proteinExistence type="predicted"/>
<feature type="region of interest" description="Disordered" evidence="1">
    <location>
        <begin position="1"/>
        <end position="21"/>
    </location>
</feature>
<dbReference type="PANTHER" id="PTHR22715">
    <property type="entry name" value="TRANSFORMING GROWTH FACTOR BETA REGULATED GENE 1"/>
    <property type="match status" value="1"/>
</dbReference>
<accession>A0AA86V8Q5</accession>
<feature type="compositionally biased region" description="Basic and acidic residues" evidence="1">
    <location>
        <begin position="1"/>
        <end position="17"/>
    </location>
</feature>
<evidence type="ECO:0000256" key="1">
    <source>
        <dbReference type="SAM" id="MobiDB-lite"/>
    </source>
</evidence>
<sequence length="671" mass="73980">MTETAHGEQGEKIHGYIDPDLNTPNTEHMKCIVPDSFEYSQCDDYKTNQEILSSDLAEAGRFSFNIEMCSQQLLGHDLPNITSTSHALGMDFKDNPHNFDVCISESVLDDMSPKDQVNSERRDNDCLNVNENPAHASLSSAQKDLSTAQNFTRGVRDAFSGDKFKHVTPQIKKDTLRSSETIPMDNSNDKPCGPDDNAGLCVEAPQTCSDVLIGHNLVERSLTSSQNPALFAEENKCFDSKEAQLISEPLALQNQELKNNLGSSVKFVGRYLHPMPVSSLFLSTREDKIHVCVLCGHPTGQSRTLFSYKVGITEPTLGCPSVMAHSTILLPDPKHNFVKEIIVERSGVQLTPGGQYIVLIGSIKTPNCREGKIDCSCSTCSSVVYEKNALKIVQVEHGYVSVVATLETVDNVHCILVCEPNRLVSVGESGKLQVWIMNSKWSEKTDNFIIPADGSASPGIVELKKVPKCTHLVVGHNSYGEFSLWDITKCNCVTRFSAFKSSINEFIPISLLQWQSKDSEFRYASIEELADKLLEATKSRYSEKRETCWFSPMEEDVAMWLFVSTSSSYDIHTTRSWRLGLVMKNSINFGSPLDLRPSGIGVSCGYGIIGSSDGVVYMWELSKGTKLHTLHHFQDGNLACVATDDPRGALGVAGGGGQLLLYLHLPELDSN</sequence>
<dbReference type="Gene3D" id="2.130.10.10">
    <property type="entry name" value="YVTN repeat-like/Quinoprotein amine dehydrogenase"/>
    <property type="match status" value="1"/>
</dbReference>
<dbReference type="GO" id="GO:0051726">
    <property type="term" value="P:regulation of cell cycle"/>
    <property type="evidence" value="ECO:0007669"/>
    <property type="project" value="TreeGrafter"/>
</dbReference>
<keyword evidence="3" id="KW-1185">Reference proteome</keyword>
<gene>
    <name evidence="2" type="ORF">AYBTSS11_LOCUS10551</name>
</gene>
<dbReference type="InterPro" id="IPR015943">
    <property type="entry name" value="WD40/YVTN_repeat-like_dom_sf"/>
</dbReference>
<dbReference type="EMBL" id="OY731400">
    <property type="protein sequence ID" value="CAJ1941922.1"/>
    <property type="molecule type" value="Genomic_DNA"/>
</dbReference>
<dbReference type="PANTHER" id="PTHR22715:SF1">
    <property type="entry name" value="DNA BINDING PROTEIN"/>
    <property type="match status" value="1"/>
</dbReference>
<name>A0AA86V8Q5_9FABA</name>
<evidence type="ECO:0000313" key="3">
    <source>
        <dbReference type="Proteomes" id="UP001189624"/>
    </source>
</evidence>
<evidence type="ECO:0000313" key="2">
    <source>
        <dbReference type="EMBL" id="CAJ1941922.1"/>
    </source>
</evidence>